<dbReference type="PROSITE" id="PS50887">
    <property type="entry name" value="GGDEF"/>
    <property type="match status" value="1"/>
</dbReference>
<keyword evidence="4" id="KW-1185">Reference proteome</keyword>
<dbReference type="Proteomes" id="UP000265643">
    <property type="component" value="Unassembled WGS sequence"/>
</dbReference>
<evidence type="ECO:0000259" key="1">
    <source>
        <dbReference type="PROSITE" id="PS50883"/>
    </source>
</evidence>
<accession>A0A391PCL7</accession>
<dbReference type="SUPFAM" id="SSF55073">
    <property type="entry name" value="Nucleotide cyclase"/>
    <property type="match status" value="1"/>
</dbReference>
<dbReference type="Pfam" id="PF00990">
    <property type="entry name" value="GGDEF"/>
    <property type="match status" value="1"/>
</dbReference>
<reference evidence="4" key="1">
    <citation type="submission" date="2018-09" db="EMBL/GenBank/DDBJ databases">
        <title>Draft Genome Sequence of Mediterraneibacter sp. KCTC 15684.</title>
        <authorList>
            <person name="Kim J.S."/>
            <person name="Han K.I."/>
            <person name="Suh M.K."/>
            <person name="Lee K.C."/>
            <person name="Eom M.K."/>
            <person name="Lee J.H."/>
            <person name="Park S.H."/>
            <person name="Kang S.W."/>
            <person name="Park J.E."/>
            <person name="Oh B.S."/>
            <person name="Yu S.Y."/>
            <person name="Choi S.H."/>
            <person name="Lee D.H."/>
            <person name="Yoon H."/>
            <person name="Kim B."/>
            <person name="Yang S.J."/>
            <person name="Lee J.S."/>
        </authorList>
    </citation>
    <scope>NUCLEOTIDE SEQUENCE [LARGE SCALE GENOMIC DNA]</scope>
    <source>
        <strain evidence="4">KCTC 15684</strain>
    </source>
</reference>
<comment type="caution">
    <text evidence="3">The sequence shown here is derived from an EMBL/GenBank/DDBJ whole genome shotgun (WGS) entry which is preliminary data.</text>
</comment>
<dbReference type="Gene3D" id="3.20.20.450">
    <property type="entry name" value="EAL domain"/>
    <property type="match status" value="1"/>
</dbReference>
<organism evidence="3 4">
    <name type="scientific">Mediterraneibacter butyricigenes</name>
    <dbReference type="NCBI Taxonomy" id="2316025"/>
    <lineage>
        <taxon>Bacteria</taxon>
        <taxon>Bacillati</taxon>
        <taxon>Bacillota</taxon>
        <taxon>Clostridia</taxon>
        <taxon>Lachnospirales</taxon>
        <taxon>Lachnospiraceae</taxon>
        <taxon>Mediterraneibacter</taxon>
    </lineage>
</organism>
<dbReference type="RefSeq" id="WP_117888616.1">
    <property type="nucleotide sequence ID" value="NZ_BHGK01000001.1"/>
</dbReference>
<dbReference type="AlphaFoldDB" id="A0A391PCL7"/>
<dbReference type="EMBL" id="BHGK01000001">
    <property type="protein sequence ID" value="GCA67423.1"/>
    <property type="molecule type" value="Genomic_DNA"/>
</dbReference>
<sequence length="539" mass="61887">MGVNYTQKSVIEIMNEILSAVRDYYDSDYAYYAERSEDEILTVYEWCADGKEWMREQIRMSSTKDAPRWMKEEILDPNDSDYSVFFPLGEGVMGILAAVGVHRGGCGLELLHTTAPFMGQILAMKKAEKKQEYLSYHDEMTGLLNRNSFVEYTEGLDVKELESAGAVSVDINSLKKFNLEFGHDYGDEVVRRVAELLEEYFKGDHVFRLTGDEYLILCENIPYEKFITQVHDLHTKLDNISLDLTSVGYAWEKVEIDTDRLIRGAEEMMHQEKQDYYRRERKEDHRPIIEQDLLDDIRGGRYIVCLDPEFDIQTDSVSGASAVIRYHHKDLGVIDPKKYLDILEQTKLSYHLDIYIFEQVCRTLQNWVQREIPLIPISVPLSGVTLRRDGIAEELIQIARKYRVPTEYLLVEVSDVDSHLNQEMIAATTNKIRKGNIRVVLDQFGSKQSSLASIAIMEFDVLKLDRSIVEDIVGNHRCQVVAQAILDTCRRLGVNSIASGVVTQDQLNVLKELGYQNAEGVLFNKPITVETFEVRYLGQ</sequence>
<dbReference type="GO" id="GO:0071111">
    <property type="term" value="F:cyclic-guanylate-specific phosphodiesterase activity"/>
    <property type="evidence" value="ECO:0007669"/>
    <property type="project" value="InterPro"/>
</dbReference>
<evidence type="ECO:0000259" key="2">
    <source>
        <dbReference type="PROSITE" id="PS50887"/>
    </source>
</evidence>
<dbReference type="CDD" id="cd01949">
    <property type="entry name" value="GGDEF"/>
    <property type="match status" value="1"/>
</dbReference>
<dbReference type="InterPro" id="IPR029787">
    <property type="entry name" value="Nucleotide_cyclase"/>
</dbReference>
<evidence type="ECO:0000313" key="4">
    <source>
        <dbReference type="Proteomes" id="UP000265643"/>
    </source>
</evidence>
<dbReference type="PROSITE" id="PS50883">
    <property type="entry name" value="EAL"/>
    <property type="match status" value="1"/>
</dbReference>
<dbReference type="InterPro" id="IPR035919">
    <property type="entry name" value="EAL_sf"/>
</dbReference>
<feature type="domain" description="GGDEF" evidence="2">
    <location>
        <begin position="162"/>
        <end position="287"/>
    </location>
</feature>
<dbReference type="PANTHER" id="PTHR33121:SF71">
    <property type="entry name" value="OXYGEN SENSOR PROTEIN DOSP"/>
    <property type="match status" value="1"/>
</dbReference>
<dbReference type="SMART" id="SM00267">
    <property type="entry name" value="GGDEF"/>
    <property type="match status" value="1"/>
</dbReference>
<dbReference type="Pfam" id="PF00563">
    <property type="entry name" value="EAL"/>
    <property type="match status" value="1"/>
</dbReference>
<dbReference type="InterPro" id="IPR000160">
    <property type="entry name" value="GGDEF_dom"/>
</dbReference>
<evidence type="ECO:0008006" key="5">
    <source>
        <dbReference type="Google" id="ProtNLM"/>
    </source>
</evidence>
<dbReference type="InterPro" id="IPR050706">
    <property type="entry name" value="Cyclic-di-GMP_PDE-like"/>
</dbReference>
<dbReference type="PANTHER" id="PTHR33121">
    <property type="entry name" value="CYCLIC DI-GMP PHOSPHODIESTERASE PDEF"/>
    <property type="match status" value="1"/>
</dbReference>
<feature type="domain" description="EAL" evidence="1">
    <location>
        <begin position="286"/>
        <end position="539"/>
    </location>
</feature>
<name>A0A391PCL7_9FIRM</name>
<dbReference type="InterPro" id="IPR043128">
    <property type="entry name" value="Rev_trsase/Diguanyl_cyclase"/>
</dbReference>
<dbReference type="SMART" id="SM00052">
    <property type="entry name" value="EAL"/>
    <property type="match status" value="1"/>
</dbReference>
<evidence type="ECO:0000313" key="3">
    <source>
        <dbReference type="EMBL" id="GCA67423.1"/>
    </source>
</evidence>
<protein>
    <recommendedName>
        <fullName evidence="5">GGDEF domain-containing protein</fullName>
    </recommendedName>
</protein>
<dbReference type="Gene3D" id="3.30.70.270">
    <property type="match status" value="1"/>
</dbReference>
<dbReference type="SUPFAM" id="SSF141868">
    <property type="entry name" value="EAL domain-like"/>
    <property type="match status" value="1"/>
</dbReference>
<proteinExistence type="predicted"/>
<dbReference type="CDD" id="cd01948">
    <property type="entry name" value="EAL"/>
    <property type="match status" value="1"/>
</dbReference>
<dbReference type="NCBIfam" id="TIGR00254">
    <property type="entry name" value="GGDEF"/>
    <property type="match status" value="1"/>
</dbReference>
<gene>
    <name evidence="3" type="ORF">KGMB01110_18590</name>
</gene>
<dbReference type="InterPro" id="IPR001633">
    <property type="entry name" value="EAL_dom"/>
</dbReference>